<dbReference type="SUPFAM" id="SSF52949">
    <property type="entry name" value="Macro domain-like"/>
    <property type="match status" value="2"/>
</dbReference>
<dbReference type="InterPro" id="IPR052056">
    <property type="entry name" value="Mono-ARTD/PARP"/>
</dbReference>
<protein>
    <submittedName>
        <fullName evidence="7">Poly [ADP-ribose] polymerase 14-like protein</fullName>
    </submittedName>
</protein>
<dbReference type="Gene3D" id="3.40.220.10">
    <property type="entry name" value="Leucine Aminopeptidase, subunit E, domain 1"/>
    <property type="match status" value="1"/>
</dbReference>
<comment type="subcellular location">
    <subcellularLocation>
        <location evidence="1">Nucleus</location>
    </subcellularLocation>
</comment>
<evidence type="ECO:0000256" key="2">
    <source>
        <dbReference type="ARBA" id="ARBA00022676"/>
    </source>
</evidence>
<dbReference type="STRING" id="84645.A0A498M5I7"/>
<keyword evidence="4" id="KW-0520">NAD</keyword>
<organism evidence="7 8">
    <name type="scientific">Labeo rohita</name>
    <name type="common">Indian major carp</name>
    <name type="synonym">Cyprinus rohita</name>
    <dbReference type="NCBI Taxonomy" id="84645"/>
    <lineage>
        <taxon>Eukaryota</taxon>
        <taxon>Metazoa</taxon>
        <taxon>Chordata</taxon>
        <taxon>Craniata</taxon>
        <taxon>Vertebrata</taxon>
        <taxon>Euteleostomi</taxon>
        <taxon>Actinopterygii</taxon>
        <taxon>Neopterygii</taxon>
        <taxon>Teleostei</taxon>
        <taxon>Ostariophysi</taxon>
        <taxon>Cypriniformes</taxon>
        <taxon>Cyprinidae</taxon>
        <taxon>Labeoninae</taxon>
        <taxon>Labeonini</taxon>
        <taxon>Labeo</taxon>
    </lineage>
</organism>
<dbReference type="EMBL" id="QBIY01012881">
    <property type="protein sequence ID" value="RXN14736.1"/>
    <property type="molecule type" value="Genomic_DNA"/>
</dbReference>
<dbReference type="AlphaFoldDB" id="A0A498M5I7"/>
<evidence type="ECO:0000256" key="3">
    <source>
        <dbReference type="ARBA" id="ARBA00022679"/>
    </source>
</evidence>
<dbReference type="GO" id="GO:0003714">
    <property type="term" value="F:transcription corepressor activity"/>
    <property type="evidence" value="ECO:0007669"/>
    <property type="project" value="TreeGrafter"/>
</dbReference>
<keyword evidence="3" id="KW-0808">Transferase</keyword>
<dbReference type="InterPro" id="IPR002589">
    <property type="entry name" value="Macro_dom"/>
</dbReference>
<dbReference type="PANTHER" id="PTHR14453:SF107">
    <property type="entry name" value="POLY [ADP-RIBOSE] POLYMERASE"/>
    <property type="match status" value="1"/>
</dbReference>
<feature type="domain" description="Macro" evidence="6">
    <location>
        <begin position="1"/>
        <end position="194"/>
    </location>
</feature>
<keyword evidence="5" id="KW-0539">Nucleus</keyword>
<evidence type="ECO:0000313" key="7">
    <source>
        <dbReference type="EMBL" id="RXN14736.1"/>
    </source>
</evidence>
<comment type="caution">
    <text evidence="7">The sequence shown here is derived from an EMBL/GenBank/DDBJ whole genome shotgun (WGS) entry which is preliminary data.</text>
</comment>
<dbReference type="PROSITE" id="PS51154">
    <property type="entry name" value="MACRO"/>
    <property type="match status" value="1"/>
</dbReference>
<gene>
    <name evidence="7" type="ORF">ROHU_028546</name>
</gene>
<dbReference type="GO" id="GO:0010629">
    <property type="term" value="P:negative regulation of gene expression"/>
    <property type="evidence" value="ECO:0007669"/>
    <property type="project" value="TreeGrafter"/>
</dbReference>
<dbReference type="GO" id="GO:0005634">
    <property type="term" value="C:nucleus"/>
    <property type="evidence" value="ECO:0007669"/>
    <property type="project" value="UniProtKB-SubCell"/>
</dbReference>
<evidence type="ECO:0000256" key="4">
    <source>
        <dbReference type="ARBA" id="ARBA00023027"/>
    </source>
</evidence>
<keyword evidence="2" id="KW-0328">Glycosyltransferase</keyword>
<dbReference type="PANTHER" id="PTHR14453">
    <property type="entry name" value="PARP/ZINC FINGER CCCH TYPE DOMAIN CONTAINING PROTEIN"/>
    <property type="match status" value="1"/>
</dbReference>
<dbReference type="GO" id="GO:1990404">
    <property type="term" value="F:NAD+-protein mono-ADP-ribosyltransferase activity"/>
    <property type="evidence" value="ECO:0007669"/>
    <property type="project" value="TreeGrafter"/>
</dbReference>
<reference evidence="7 8" key="1">
    <citation type="submission" date="2018-03" db="EMBL/GenBank/DDBJ databases">
        <title>Draft genome sequence of Rohu Carp (Labeo rohita).</title>
        <authorList>
            <person name="Das P."/>
            <person name="Kushwaha B."/>
            <person name="Joshi C.G."/>
            <person name="Kumar D."/>
            <person name="Nagpure N.S."/>
            <person name="Sahoo L."/>
            <person name="Das S.P."/>
            <person name="Bit A."/>
            <person name="Patnaik S."/>
            <person name="Meher P.K."/>
            <person name="Jayasankar P."/>
            <person name="Koringa P.G."/>
            <person name="Patel N.V."/>
            <person name="Hinsu A.T."/>
            <person name="Kumar R."/>
            <person name="Pandey M."/>
            <person name="Agarwal S."/>
            <person name="Srivastava S."/>
            <person name="Singh M."/>
            <person name="Iquebal M.A."/>
            <person name="Jaiswal S."/>
            <person name="Angadi U.B."/>
            <person name="Kumar N."/>
            <person name="Raza M."/>
            <person name="Shah T.M."/>
            <person name="Rai A."/>
            <person name="Jena J.K."/>
        </authorList>
    </citation>
    <scope>NUCLEOTIDE SEQUENCE [LARGE SCALE GENOMIC DNA]</scope>
    <source>
        <strain evidence="7">DASCIFA01</strain>
        <tissue evidence="7">Testis</tissue>
    </source>
</reference>
<accession>A0A498M5I7</accession>
<evidence type="ECO:0000313" key="8">
    <source>
        <dbReference type="Proteomes" id="UP000290572"/>
    </source>
</evidence>
<keyword evidence="8" id="KW-1185">Reference proteome</keyword>
<dbReference type="GO" id="GO:0070212">
    <property type="term" value="P:protein poly-ADP-ribosylation"/>
    <property type="evidence" value="ECO:0007669"/>
    <property type="project" value="TreeGrafter"/>
</dbReference>
<dbReference type="GO" id="GO:0005737">
    <property type="term" value="C:cytoplasm"/>
    <property type="evidence" value="ECO:0007669"/>
    <property type="project" value="TreeGrafter"/>
</dbReference>
<proteinExistence type="predicted"/>
<evidence type="ECO:0000256" key="1">
    <source>
        <dbReference type="ARBA" id="ARBA00004123"/>
    </source>
</evidence>
<evidence type="ECO:0000259" key="6">
    <source>
        <dbReference type="PROSITE" id="PS51154"/>
    </source>
</evidence>
<name>A0A498M5I7_LABRO</name>
<dbReference type="Proteomes" id="UP000290572">
    <property type="component" value="Unassembled WGS sequence"/>
</dbReference>
<evidence type="ECO:0000256" key="5">
    <source>
        <dbReference type="ARBA" id="ARBA00023242"/>
    </source>
</evidence>
<sequence length="215" mass="23582">MAEHISEILAMGGVKKRNVEIKPTCSPSPCVHLTGPRCEVEDLKDSLKAFIQSLKTKECEVKGPGAQQFFQGLRRVFQLCEQNSFGSVALPVIGPGIVLSIPVKDAVNILTHEICKFLSGPTGQLHTICIPIMPNYPNSEEMFQTVRGNLSAEMVDSTGQALFQSLTSDLDEIIMIVDRTEVHLVFGDITNETTDAIVNTTDFKDFQTAGIHTDF</sequence>
<dbReference type="GO" id="GO:0003950">
    <property type="term" value="F:NAD+ poly-ADP-ribosyltransferase activity"/>
    <property type="evidence" value="ECO:0007669"/>
    <property type="project" value="TreeGrafter"/>
</dbReference>
<dbReference type="InterPro" id="IPR043472">
    <property type="entry name" value="Macro_dom-like"/>
</dbReference>